<dbReference type="Proteomes" id="UP000696485">
    <property type="component" value="Unassembled WGS sequence"/>
</dbReference>
<keyword evidence="2" id="KW-0413">Isomerase</keyword>
<evidence type="ECO:0000313" key="5">
    <source>
        <dbReference type="Proteomes" id="UP000696485"/>
    </source>
</evidence>
<comment type="similarity">
    <text evidence="1">Belongs to the aldose epimerase family.</text>
</comment>
<protein>
    <recommendedName>
        <fullName evidence="6">Aldose 1-epimerase</fullName>
    </recommendedName>
</protein>
<dbReference type="GO" id="GO:0004034">
    <property type="term" value="F:aldose 1-epimerase activity"/>
    <property type="evidence" value="ECO:0007669"/>
    <property type="project" value="TreeGrafter"/>
</dbReference>
<dbReference type="AlphaFoldDB" id="A0A9P5SGA4"/>
<keyword evidence="5" id="KW-1185">Reference proteome</keyword>
<name>A0A9P5SGA4_9FUNG</name>
<evidence type="ECO:0000256" key="2">
    <source>
        <dbReference type="ARBA" id="ARBA00023235"/>
    </source>
</evidence>
<proteinExistence type="inferred from homology"/>
<dbReference type="PANTHER" id="PTHR10091:SF0">
    <property type="entry name" value="GALACTOSE MUTAROTASE"/>
    <property type="match status" value="1"/>
</dbReference>
<evidence type="ECO:0000313" key="4">
    <source>
        <dbReference type="EMBL" id="KAF9325605.1"/>
    </source>
</evidence>
<dbReference type="InterPro" id="IPR047215">
    <property type="entry name" value="Galactose_mutarotase-like"/>
</dbReference>
<gene>
    <name evidence="4" type="ORF">BG006_010891</name>
</gene>
<dbReference type="PANTHER" id="PTHR10091">
    <property type="entry name" value="ALDOSE-1-EPIMERASE"/>
    <property type="match status" value="1"/>
</dbReference>
<accession>A0A9P5SGA4</accession>
<dbReference type="Gene3D" id="2.70.98.10">
    <property type="match status" value="1"/>
</dbReference>
<dbReference type="InterPro" id="IPR008183">
    <property type="entry name" value="Aldose_1/G6P_1-epimerase"/>
</dbReference>
<evidence type="ECO:0000256" key="1">
    <source>
        <dbReference type="ARBA" id="ARBA00006206"/>
    </source>
</evidence>
<evidence type="ECO:0008006" key="6">
    <source>
        <dbReference type="Google" id="ProtNLM"/>
    </source>
</evidence>
<dbReference type="InterPro" id="IPR011013">
    <property type="entry name" value="Gal_mutarotase_sf_dom"/>
</dbReference>
<sequence>MPVQTITLSENPVLVQQHILTADLASDHSPRTISASILTYGATVTHLKVPDKRGESQDVVLGFDHWEDYLAQAQPGALNPYFGATIGRTASRVAHAKFDLPTNPSTSHIAMNHHTLHISNGLDCHHGGPFGFDKQHWTTIQIDNATNTVKLQLISPHGQNGYPGRLVSVVSFQLTPAGELALDYSAHLQEDPTHPENRTLDLHSTLVSLTNHTYWNLDGVLNSLTDNTEAEELAALGSYCSVKDHTLWLASTDLVELGNAHPVPTGDIVDLSADPSDEQEEEEEEGEVSDLLLFTSASCAGKRLRHGLDAIPGRFGYDHVYSLVPPETHISAVGIQGYYPATPHVATLYSPRTGIQLDLMTSEPALVLYAAGYVDSRLLPRTKSRPLLGLQSSAAPVLSAIASSSSSWSHSHPEPELQAVFGKFSGLCLEPIRFPDAIHHPDWAGMTTLHEGEVYRQRTVYRLSVRALDAK</sequence>
<dbReference type="CDD" id="cd09019">
    <property type="entry name" value="galactose_mutarotase_like"/>
    <property type="match status" value="1"/>
</dbReference>
<comment type="caution">
    <text evidence="4">The sequence shown here is derived from an EMBL/GenBank/DDBJ whole genome shotgun (WGS) entry which is preliminary data.</text>
</comment>
<dbReference type="GO" id="GO:0006006">
    <property type="term" value="P:glucose metabolic process"/>
    <property type="evidence" value="ECO:0007669"/>
    <property type="project" value="TreeGrafter"/>
</dbReference>
<reference evidence="4" key="1">
    <citation type="journal article" date="2020" name="Fungal Divers.">
        <title>Resolving the Mortierellaceae phylogeny through synthesis of multi-gene phylogenetics and phylogenomics.</title>
        <authorList>
            <person name="Vandepol N."/>
            <person name="Liber J."/>
            <person name="Desiro A."/>
            <person name="Na H."/>
            <person name="Kennedy M."/>
            <person name="Barry K."/>
            <person name="Grigoriev I.V."/>
            <person name="Miller A.N."/>
            <person name="O'Donnell K."/>
            <person name="Stajich J.E."/>
            <person name="Bonito G."/>
        </authorList>
    </citation>
    <scope>NUCLEOTIDE SEQUENCE</scope>
    <source>
        <strain evidence="4">NVP1</strain>
    </source>
</reference>
<evidence type="ECO:0000256" key="3">
    <source>
        <dbReference type="ARBA" id="ARBA00023277"/>
    </source>
</evidence>
<dbReference type="InterPro" id="IPR018052">
    <property type="entry name" value="Ald1_epimerase_CS"/>
</dbReference>
<dbReference type="GO" id="GO:0030246">
    <property type="term" value="F:carbohydrate binding"/>
    <property type="evidence" value="ECO:0007669"/>
    <property type="project" value="InterPro"/>
</dbReference>
<dbReference type="EMBL" id="JAAAUY010000898">
    <property type="protein sequence ID" value="KAF9325605.1"/>
    <property type="molecule type" value="Genomic_DNA"/>
</dbReference>
<dbReference type="SUPFAM" id="SSF74650">
    <property type="entry name" value="Galactose mutarotase-like"/>
    <property type="match status" value="1"/>
</dbReference>
<dbReference type="GO" id="GO:0033499">
    <property type="term" value="P:galactose catabolic process via UDP-galactose, Leloir pathway"/>
    <property type="evidence" value="ECO:0007669"/>
    <property type="project" value="TreeGrafter"/>
</dbReference>
<dbReference type="PROSITE" id="PS00545">
    <property type="entry name" value="ALDOSE_1_EPIMERASE"/>
    <property type="match status" value="1"/>
</dbReference>
<keyword evidence="3" id="KW-0119">Carbohydrate metabolism</keyword>
<dbReference type="Pfam" id="PF01263">
    <property type="entry name" value="Aldose_epim"/>
    <property type="match status" value="1"/>
</dbReference>
<dbReference type="InterPro" id="IPR014718">
    <property type="entry name" value="GH-type_carb-bd"/>
</dbReference>
<organism evidence="4 5">
    <name type="scientific">Podila minutissima</name>
    <dbReference type="NCBI Taxonomy" id="64525"/>
    <lineage>
        <taxon>Eukaryota</taxon>
        <taxon>Fungi</taxon>
        <taxon>Fungi incertae sedis</taxon>
        <taxon>Mucoromycota</taxon>
        <taxon>Mortierellomycotina</taxon>
        <taxon>Mortierellomycetes</taxon>
        <taxon>Mortierellales</taxon>
        <taxon>Mortierellaceae</taxon>
        <taxon>Podila</taxon>
    </lineage>
</organism>